<comment type="caution">
    <text evidence="1">The sequence shown here is derived from an EMBL/GenBank/DDBJ whole genome shotgun (WGS) entry which is preliminary data.</text>
</comment>
<name>A0A4R5EFL4_9RHOB</name>
<organism evidence="1 2">
    <name type="scientific">Antarcticimicrobium sediminis</name>
    <dbReference type="NCBI Taxonomy" id="2546227"/>
    <lineage>
        <taxon>Bacteria</taxon>
        <taxon>Pseudomonadati</taxon>
        <taxon>Pseudomonadota</taxon>
        <taxon>Alphaproteobacteria</taxon>
        <taxon>Rhodobacterales</taxon>
        <taxon>Paracoccaceae</taxon>
        <taxon>Antarcticimicrobium</taxon>
    </lineage>
</organism>
<reference evidence="1 2" key="1">
    <citation type="submission" date="2019-03" db="EMBL/GenBank/DDBJ databases">
        <authorList>
            <person name="Zhang S."/>
        </authorList>
    </citation>
    <scope>NUCLEOTIDE SEQUENCE [LARGE SCALE GENOMIC DNA]</scope>
    <source>
        <strain evidence="1 2">S4J41</strain>
    </source>
</reference>
<dbReference type="EMBL" id="SMFP01000037">
    <property type="protein sequence ID" value="TDE33179.1"/>
    <property type="molecule type" value="Genomic_DNA"/>
</dbReference>
<dbReference type="OrthoDB" id="7206808at2"/>
<evidence type="ECO:0000313" key="1">
    <source>
        <dbReference type="EMBL" id="TDE33179.1"/>
    </source>
</evidence>
<sequence>MAADAVQASLNGRFTYHADKGESWRIMRDQGPVTGDCEDYSLTLIWLYEGRSMLRFWWALITFRYVLWFCLSPSGDGHAVVWCRGRGWTDNIQRRLVSRGDLKAMGYRLRIPYLVPLVALKFLLRPLLRRI</sequence>
<accession>A0A4R5EFL4</accession>
<keyword evidence="2" id="KW-1185">Reference proteome</keyword>
<proteinExistence type="predicted"/>
<dbReference type="Proteomes" id="UP000294662">
    <property type="component" value="Unassembled WGS sequence"/>
</dbReference>
<gene>
    <name evidence="1" type="ORF">E1B25_21545</name>
</gene>
<protein>
    <submittedName>
        <fullName evidence="1">Uncharacterized protein</fullName>
    </submittedName>
</protein>
<dbReference type="Gene3D" id="3.10.620.30">
    <property type="match status" value="1"/>
</dbReference>
<dbReference type="AlphaFoldDB" id="A0A4R5EFL4"/>
<dbReference type="RefSeq" id="WP_132831629.1">
    <property type="nucleotide sequence ID" value="NZ_SMFP01000037.1"/>
</dbReference>
<evidence type="ECO:0000313" key="2">
    <source>
        <dbReference type="Proteomes" id="UP000294662"/>
    </source>
</evidence>